<accession>A0A081DFM3</accession>
<dbReference type="AlphaFoldDB" id="A0A081DFM3"/>
<gene>
    <name evidence="1" type="ORF">JCM19296_3328</name>
</gene>
<evidence type="ECO:0000313" key="1">
    <source>
        <dbReference type="EMBL" id="GAK77719.1"/>
    </source>
</evidence>
<dbReference type="EMBL" id="BBLG01000012">
    <property type="protein sequence ID" value="GAK77719.1"/>
    <property type="molecule type" value="Genomic_DNA"/>
</dbReference>
<comment type="caution">
    <text evidence="1">The sequence shown here is derived from an EMBL/GenBank/DDBJ whole genome shotgun (WGS) entry which is preliminary data.</text>
</comment>
<sequence>MDSIIISEAPIVPLYYDESVRFISKKVSGLESNALNMLDLSRVRKSNV</sequence>
<dbReference type="Proteomes" id="UP000028980">
    <property type="component" value="Unassembled WGS sequence"/>
</dbReference>
<protein>
    <submittedName>
        <fullName evidence="1">Dipeptide-binding ABC transporter</fullName>
    </submittedName>
</protein>
<organism evidence="1 2">
    <name type="scientific">Nonlabens ulvanivorans</name>
    <name type="common">Persicivirga ulvanivorans</name>
    <dbReference type="NCBI Taxonomy" id="906888"/>
    <lineage>
        <taxon>Bacteria</taxon>
        <taxon>Pseudomonadati</taxon>
        <taxon>Bacteroidota</taxon>
        <taxon>Flavobacteriia</taxon>
        <taxon>Flavobacteriales</taxon>
        <taxon>Flavobacteriaceae</taxon>
        <taxon>Nonlabens</taxon>
    </lineage>
</organism>
<name>A0A081DFM3_NONUL</name>
<reference evidence="1 2" key="1">
    <citation type="journal article" date="2014" name="Genome Announc.">
        <title>Draft Genome Sequences of Marine Flavobacterium Nonlabens Strains NR17, NR24, NR27, NR32, NR33, and Ara13.</title>
        <authorList>
            <person name="Nakanishi M."/>
            <person name="Meirelles P."/>
            <person name="Suzuki R."/>
            <person name="Takatani N."/>
            <person name="Mino S."/>
            <person name="Suda W."/>
            <person name="Oshima K."/>
            <person name="Hattori M."/>
            <person name="Ohkuma M."/>
            <person name="Hosokawa M."/>
            <person name="Miyashita K."/>
            <person name="Thompson F.L."/>
            <person name="Niwa A."/>
            <person name="Sawabe T."/>
            <person name="Sawabe T."/>
        </authorList>
    </citation>
    <scope>NUCLEOTIDE SEQUENCE [LARGE SCALE GENOMIC DNA]</scope>
    <source>
        <strain evidence="2">JCM19296</strain>
    </source>
</reference>
<evidence type="ECO:0000313" key="2">
    <source>
        <dbReference type="Proteomes" id="UP000028980"/>
    </source>
</evidence>
<proteinExistence type="predicted"/>